<dbReference type="InterPro" id="IPR053392">
    <property type="entry name" value="Transposase_IS30-like"/>
</dbReference>
<dbReference type="PANTHER" id="PTHR10948">
    <property type="entry name" value="TRANSPOSASE"/>
    <property type="match status" value="1"/>
</dbReference>
<feature type="domain" description="Transposase IS30-like HTH" evidence="2">
    <location>
        <begin position="6"/>
        <end position="47"/>
    </location>
</feature>
<gene>
    <name evidence="3" type="ORF">EZS27_001206</name>
</gene>
<dbReference type="AlphaFoldDB" id="A0A5J4SZE7"/>
<evidence type="ECO:0000313" key="3">
    <source>
        <dbReference type="EMBL" id="KAA6351397.1"/>
    </source>
</evidence>
<sequence length="263" mass="30622">MKKNKKHLTREQRYQIEALLVAKKSQKEIALIIGKDPSVVSRELKRNSHKRGYSARMAQMYANERKEHFRSKRRFTEIIKRKIIRELTGEQWSPEQIVGKARKEGKPMVSHERIYQFIREDKASGEVLYKNLRHRLKHRKRAVGGKEVVIPDKVSIEQRPEIINQKQRFGDWEIDTIVGKENQGAILTVTERKTGLLLMKKCPKANMPKPSLKNWFSCFCRTKTMSIPSLRTTEPIFTNTNGSLKNYILTTSLPIRILRGKGG</sequence>
<dbReference type="NCBIfam" id="NF033563">
    <property type="entry name" value="transpos_IS30"/>
    <property type="match status" value="1"/>
</dbReference>
<dbReference type="InterPro" id="IPR025246">
    <property type="entry name" value="IS30-like_HTH"/>
</dbReference>
<dbReference type="GO" id="GO:0032196">
    <property type="term" value="P:transposition"/>
    <property type="evidence" value="ECO:0007669"/>
    <property type="project" value="TreeGrafter"/>
</dbReference>
<keyword evidence="1" id="KW-0233">DNA recombination</keyword>
<reference evidence="3" key="1">
    <citation type="submission" date="2019-03" db="EMBL/GenBank/DDBJ databases">
        <title>Single cell metagenomics reveals metabolic interactions within the superorganism composed of flagellate Streblomastix strix and complex community of Bacteroidetes bacteria on its surface.</title>
        <authorList>
            <person name="Treitli S.C."/>
            <person name="Kolisko M."/>
            <person name="Husnik F."/>
            <person name="Keeling P."/>
            <person name="Hampl V."/>
        </authorList>
    </citation>
    <scope>NUCLEOTIDE SEQUENCE</scope>
    <source>
        <strain evidence="3">STM</strain>
    </source>
</reference>
<dbReference type="EMBL" id="SNRY01000014">
    <property type="protein sequence ID" value="KAA6351397.1"/>
    <property type="molecule type" value="Genomic_DNA"/>
</dbReference>
<dbReference type="GO" id="GO:0004803">
    <property type="term" value="F:transposase activity"/>
    <property type="evidence" value="ECO:0007669"/>
    <property type="project" value="TreeGrafter"/>
</dbReference>
<comment type="caution">
    <text evidence="3">The sequence shown here is derived from an EMBL/GenBank/DDBJ whole genome shotgun (WGS) entry which is preliminary data.</text>
</comment>
<dbReference type="Pfam" id="PF13936">
    <property type="entry name" value="HTH_38"/>
    <property type="match status" value="1"/>
</dbReference>
<evidence type="ECO:0000259" key="2">
    <source>
        <dbReference type="Pfam" id="PF13936"/>
    </source>
</evidence>
<dbReference type="GO" id="GO:0006310">
    <property type="term" value="P:DNA recombination"/>
    <property type="evidence" value="ECO:0007669"/>
    <property type="project" value="UniProtKB-KW"/>
</dbReference>
<dbReference type="GO" id="GO:0005829">
    <property type="term" value="C:cytosol"/>
    <property type="evidence" value="ECO:0007669"/>
    <property type="project" value="TreeGrafter"/>
</dbReference>
<proteinExistence type="predicted"/>
<accession>A0A5J4SZE7</accession>
<protein>
    <recommendedName>
        <fullName evidence="2">Transposase IS30-like HTH domain-containing protein</fullName>
    </recommendedName>
</protein>
<dbReference type="PANTHER" id="PTHR10948:SF23">
    <property type="entry name" value="TRANSPOSASE INSI FOR INSERTION SEQUENCE ELEMENT IS30A-RELATED"/>
    <property type="match status" value="1"/>
</dbReference>
<evidence type="ECO:0000256" key="1">
    <source>
        <dbReference type="ARBA" id="ARBA00023172"/>
    </source>
</evidence>
<dbReference type="InterPro" id="IPR051917">
    <property type="entry name" value="Transposase-Integrase"/>
</dbReference>
<name>A0A5J4SZE7_9ZZZZ</name>
<organism evidence="3">
    <name type="scientific">termite gut metagenome</name>
    <dbReference type="NCBI Taxonomy" id="433724"/>
    <lineage>
        <taxon>unclassified sequences</taxon>
        <taxon>metagenomes</taxon>
        <taxon>organismal metagenomes</taxon>
    </lineage>
</organism>